<keyword evidence="4 6" id="KW-0554">One-carbon metabolism</keyword>
<organism evidence="8 9">
    <name type="scientific">Protaetiibacter intestinalis</name>
    <dbReference type="NCBI Taxonomy" id="2419774"/>
    <lineage>
        <taxon>Bacteria</taxon>
        <taxon>Bacillati</taxon>
        <taxon>Actinomycetota</taxon>
        <taxon>Actinomycetes</taxon>
        <taxon>Micrococcales</taxon>
        <taxon>Microbacteriaceae</taxon>
        <taxon>Protaetiibacter</taxon>
    </lineage>
</organism>
<dbReference type="GO" id="GO:0046654">
    <property type="term" value="P:tetrahydrofolate biosynthetic process"/>
    <property type="evidence" value="ECO:0007669"/>
    <property type="project" value="UniProtKB-UniRule"/>
</dbReference>
<dbReference type="PROSITE" id="PS00859">
    <property type="entry name" value="GTP_CYCLOHYDROL_1_1"/>
    <property type="match status" value="1"/>
</dbReference>
<feature type="binding site" evidence="6">
    <location>
        <position position="81"/>
    </location>
    <ligand>
        <name>Zn(2+)</name>
        <dbReference type="ChEBI" id="CHEBI:29105"/>
    </ligand>
</feature>
<comment type="subunit">
    <text evidence="6">Homopolymer.</text>
</comment>
<dbReference type="GO" id="GO:0006729">
    <property type="term" value="P:tetrahydrobiopterin biosynthetic process"/>
    <property type="evidence" value="ECO:0007669"/>
    <property type="project" value="TreeGrafter"/>
</dbReference>
<dbReference type="EC" id="3.5.4.16" evidence="6"/>
<dbReference type="NCBIfam" id="TIGR00063">
    <property type="entry name" value="folE"/>
    <property type="match status" value="1"/>
</dbReference>
<comment type="pathway">
    <text evidence="2 6">Cofactor biosynthesis; 7,8-dihydroneopterin triphosphate biosynthesis; 7,8-dihydroneopterin triphosphate from GTP: step 1/1.</text>
</comment>
<proteinExistence type="inferred from homology"/>
<keyword evidence="6" id="KW-0342">GTP-binding</keyword>
<dbReference type="KEGG" id="lyd:D7I47_04985"/>
<evidence type="ECO:0000313" key="8">
    <source>
        <dbReference type="EMBL" id="AYF97673.1"/>
    </source>
</evidence>
<name>A0A387B5J0_9MICO</name>
<dbReference type="HAMAP" id="MF_00223">
    <property type="entry name" value="FolE"/>
    <property type="match status" value="1"/>
</dbReference>
<dbReference type="OrthoDB" id="9801207at2"/>
<evidence type="ECO:0000259" key="7">
    <source>
        <dbReference type="Pfam" id="PF01227"/>
    </source>
</evidence>
<dbReference type="AlphaFoldDB" id="A0A387B5J0"/>
<dbReference type="Gene3D" id="3.30.1130.10">
    <property type="match status" value="1"/>
</dbReference>
<dbReference type="InterPro" id="IPR043134">
    <property type="entry name" value="GTP-CH-I_N"/>
</dbReference>
<evidence type="ECO:0000256" key="5">
    <source>
        <dbReference type="ARBA" id="ARBA00022801"/>
    </source>
</evidence>
<dbReference type="NCBIfam" id="NF006826">
    <property type="entry name" value="PRK09347.1-3"/>
    <property type="match status" value="1"/>
</dbReference>
<evidence type="ECO:0000256" key="1">
    <source>
        <dbReference type="ARBA" id="ARBA00001052"/>
    </source>
</evidence>
<evidence type="ECO:0000256" key="4">
    <source>
        <dbReference type="ARBA" id="ARBA00022563"/>
    </source>
</evidence>
<dbReference type="Proteomes" id="UP000278886">
    <property type="component" value="Chromosome"/>
</dbReference>
<dbReference type="Gene3D" id="1.10.286.10">
    <property type="match status" value="1"/>
</dbReference>
<keyword evidence="6" id="KW-0479">Metal-binding</keyword>
<dbReference type="SUPFAM" id="SSF55620">
    <property type="entry name" value="Tetrahydrobiopterin biosynthesis enzymes-like"/>
    <property type="match status" value="1"/>
</dbReference>
<dbReference type="Pfam" id="PF01227">
    <property type="entry name" value="GTP_cyclohydroI"/>
    <property type="match status" value="1"/>
</dbReference>
<sequence length="195" mass="20172">MSIDSGRIEAAVVELLHAIGEDPARPGLVATPRRIAESYAELFAGVDEDPLVHLADAAEFTAGDAVGELVLVRDIAFRSTCEHHLLPFTGVAHLAYLPAGRIVGLGKLARVVETLSSRPQLQERLTDQIADTLERGLEPRGVLVVMDARHGCVTARGTRQADSTTVTVAGRGALADPGAQAGVLALIGAGGGGSA</sequence>
<accession>A0A387B5J0</accession>
<dbReference type="FunFam" id="1.10.286.10:FF:000001">
    <property type="entry name" value="GTP cyclohydrolase 1"/>
    <property type="match status" value="1"/>
</dbReference>
<dbReference type="InterPro" id="IPR043133">
    <property type="entry name" value="GTP-CH-I_C/QueF"/>
</dbReference>
<dbReference type="NCBIfam" id="NF006825">
    <property type="entry name" value="PRK09347.1-2"/>
    <property type="match status" value="1"/>
</dbReference>
<dbReference type="GO" id="GO:0005525">
    <property type="term" value="F:GTP binding"/>
    <property type="evidence" value="ECO:0007669"/>
    <property type="project" value="UniProtKB-KW"/>
</dbReference>
<dbReference type="RefSeq" id="WP_120762022.1">
    <property type="nucleotide sequence ID" value="NZ_CP032630.1"/>
</dbReference>
<evidence type="ECO:0000256" key="3">
    <source>
        <dbReference type="ARBA" id="ARBA00008085"/>
    </source>
</evidence>
<feature type="binding site" evidence="6">
    <location>
        <position position="152"/>
    </location>
    <ligand>
        <name>Zn(2+)</name>
        <dbReference type="ChEBI" id="CHEBI:29105"/>
    </ligand>
</feature>
<evidence type="ECO:0000256" key="2">
    <source>
        <dbReference type="ARBA" id="ARBA00005080"/>
    </source>
</evidence>
<keyword evidence="5 6" id="KW-0378">Hydrolase</keyword>
<dbReference type="PROSITE" id="PS00860">
    <property type="entry name" value="GTP_CYCLOHYDROL_1_2"/>
    <property type="match status" value="1"/>
</dbReference>
<keyword evidence="9" id="KW-1185">Reference proteome</keyword>
<keyword evidence="6" id="KW-0862">Zinc</keyword>
<dbReference type="InterPro" id="IPR018234">
    <property type="entry name" value="GTP_CycHdrlase_I_CS"/>
</dbReference>
<dbReference type="GO" id="GO:0003934">
    <property type="term" value="F:GTP cyclohydrolase I activity"/>
    <property type="evidence" value="ECO:0007669"/>
    <property type="project" value="UniProtKB-UniRule"/>
</dbReference>
<reference evidence="9" key="1">
    <citation type="submission" date="2018-09" db="EMBL/GenBank/DDBJ databases">
        <title>Genome sequencing of strain 2DFWR-13.</title>
        <authorList>
            <person name="Heo J."/>
            <person name="Kim S.-J."/>
            <person name="Kwon S.-W."/>
        </authorList>
    </citation>
    <scope>NUCLEOTIDE SEQUENCE [LARGE SCALE GENOMIC DNA]</scope>
    <source>
        <strain evidence="9">2DFWR-13</strain>
    </source>
</reference>
<comment type="catalytic activity">
    <reaction evidence="1 6">
        <text>GTP + H2O = 7,8-dihydroneopterin 3'-triphosphate + formate + H(+)</text>
        <dbReference type="Rhea" id="RHEA:17473"/>
        <dbReference type="ChEBI" id="CHEBI:15377"/>
        <dbReference type="ChEBI" id="CHEBI:15378"/>
        <dbReference type="ChEBI" id="CHEBI:15740"/>
        <dbReference type="ChEBI" id="CHEBI:37565"/>
        <dbReference type="ChEBI" id="CHEBI:58462"/>
        <dbReference type="EC" id="3.5.4.16"/>
    </reaction>
</comment>
<dbReference type="GO" id="GO:0006730">
    <property type="term" value="P:one-carbon metabolic process"/>
    <property type="evidence" value="ECO:0007669"/>
    <property type="project" value="UniProtKB-UniRule"/>
</dbReference>
<evidence type="ECO:0000256" key="6">
    <source>
        <dbReference type="HAMAP-Rule" id="MF_00223"/>
    </source>
</evidence>
<gene>
    <name evidence="6 8" type="primary">folE</name>
    <name evidence="8" type="ORF">D7I47_04985</name>
</gene>
<keyword evidence="6" id="KW-0547">Nucleotide-binding</keyword>
<dbReference type="GO" id="GO:0008270">
    <property type="term" value="F:zinc ion binding"/>
    <property type="evidence" value="ECO:0007669"/>
    <property type="project" value="UniProtKB-UniRule"/>
</dbReference>
<dbReference type="PANTHER" id="PTHR11109">
    <property type="entry name" value="GTP CYCLOHYDROLASE I"/>
    <property type="match status" value="1"/>
</dbReference>
<feature type="domain" description="GTP cyclohydrolase I" evidence="7">
    <location>
        <begin position="8"/>
        <end position="187"/>
    </location>
</feature>
<feature type="binding site" evidence="6">
    <location>
        <position position="84"/>
    </location>
    <ligand>
        <name>Zn(2+)</name>
        <dbReference type="ChEBI" id="CHEBI:29105"/>
    </ligand>
</feature>
<dbReference type="InterPro" id="IPR020602">
    <property type="entry name" value="GTP_CycHdrlase_I_dom"/>
</dbReference>
<dbReference type="PANTHER" id="PTHR11109:SF7">
    <property type="entry name" value="GTP CYCLOHYDROLASE 1"/>
    <property type="match status" value="1"/>
</dbReference>
<dbReference type="UniPathway" id="UPA00848">
    <property type="reaction ID" value="UER00151"/>
</dbReference>
<dbReference type="EMBL" id="CP032630">
    <property type="protein sequence ID" value="AYF97673.1"/>
    <property type="molecule type" value="Genomic_DNA"/>
</dbReference>
<dbReference type="InterPro" id="IPR001474">
    <property type="entry name" value="GTP_CycHdrlase_I"/>
</dbReference>
<comment type="similarity">
    <text evidence="3 6">Belongs to the GTP cyclohydrolase I family.</text>
</comment>
<evidence type="ECO:0000313" key="9">
    <source>
        <dbReference type="Proteomes" id="UP000278886"/>
    </source>
</evidence>
<dbReference type="GO" id="GO:0005737">
    <property type="term" value="C:cytoplasm"/>
    <property type="evidence" value="ECO:0007669"/>
    <property type="project" value="TreeGrafter"/>
</dbReference>
<protein>
    <recommendedName>
        <fullName evidence="6">GTP cyclohydrolase 1</fullName>
        <ecNumber evidence="6">3.5.4.16</ecNumber>
    </recommendedName>
    <alternativeName>
        <fullName evidence="6">GTP cyclohydrolase I</fullName>
        <shortName evidence="6">GTP-CH-I</shortName>
    </alternativeName>
</protein>
<dbReference type="FunFam" id="3.30.1130.10:FF:000001">
    <property type="entry name" value="GTP cyclohydrolase 1"/>
    <property type="match status" value="1"/>
</dbReference>